<organism evidence="2 3">
    <name type="scientific">Clavelina lepadiformis</name>
    <name type="common">Light-bulb sea squirt</name>
    <name type="synonym">Ascidia lepadiformis</name>
    <dbReference type="NCBI Taxonomy" id="159417"/>
    <lineage>
        <taxon>Eukaryota</taxon>
        <taxon>Metazoa</taxon>
        <taxon>Chordata</taxon>
        <taxon>Tunicata</taxon>
        <taxon>Ascidiacea</taxon>
        <taxon>Aplousobranchia</taxon>
        <taxon>Clavelinidae</taxon>
        <taxon>Clavelina</taxon>
    </lineage>
</organism>
<keyword evidence="3" id="KW-1185">Reference proteome</keyword>
<dbReference type="EMBL" id="CAWYQH010000103">
    <property type="protein sequence ID" value="CAK8686889.1"/>
    <property type="molecule type" value="Genomic_DNA"/>
</dbReference>
<reference evidence="2 3" key="1">
    <citation type="submission" date="2024-02" db="EMBL/GenBank/DDBJ databases">
        <authorList>
            <person name="Daric V."/>
            <person name="Darras S."/>
        </authorList>
    </citation>
    <scope>NUCLEOTIDE SEQUENCE [LARGE SCALE GENOMIC DNA]</scope>
</reference>
<accession>A0ABP0G4Y8</accession>
<evidence type="ECO:0000313" key="3">
    <source>
        <dbReference type="Proteomes" id="UP001642483"/>
    </source>
</evidence>
<proteinExistence type="predicted"/>
<protein>
    <submittedName>
        <fullName evidence="2">Uncharacterized protein</fullName>
    </submittedName>
</protein>
<gene>
    <name evidence="1" type="ORF">CVLEPA_LOCUS18913</name>
    <name evidence="2" type="ORF">CVLEPA_LOCUS18925</name>
</gene>
<sequence length="89" mass="10353">MQYIIVDVPGKEDSIIQRAVTSSHLFRDHHGCAIVLYKFRVYTNAQHYHNIWPQETRLPPGMGFLLRWVLFSHPLMYSIGPTKDQQSVA</sequence>
<dbReference type="Proteomes" id="UP001642483">
    <property type="component" value="Unassembled WGS sequence"/>
</dbReference>
<evidence type="ECO:0000313" key="2">
    <source>
        <dbReference type="EMBL" id="CAK8686889.1"/>
    </source>
</evidence>
<evidence type="ECO:0000313" key="1">
    <source>
        <dbReference type="EMBL" id="CAK8686877.1"/>
    </source>
</evidence>
<name>A0ABP0G4Y8_CLALP</name>
<comment type="caution">
    <text evidence="2">The sequence shown here is derived from an EMBL/GenBank/DDBJ whole genome shotgun (WGS) entry which is preliminary data.</text>
</comment>
<dbReference type="EMBL" id="CAWYQH010000103">
    <property type="protein sequence ID" value="CAK8686877.1"/>
    <property type="molecule type" value="Genomic_DNA"/>
</dbReference>